<keyword evidence="5" id="KW-1133">Transmembrane helix</keyword>
<protein>
    <submittedName>
        <fullName evidence="7">Peptidase</fullName>
    </submittedName>
</protein>
<sequence length="510" mass="54921">MKKSSRFYHLIASILLVVPLLFQGLTGVQIVKADTVASTVNVTLHKRAFDKIPASKQNTEDVMSDFGGEGLNGVTFAAYDVTDHFLSLRNNGQSAEDAVAAIQKDAADQAPSYATKTNEEKTATKDGEDGIAAFANLPLKDSKGNYKTYLFVETNSPTSVTQKAAPIVLNMPIFKTGSTTDINTNVQVYPKNEKVDDNQVITKDLDDASKKKLTVTDGQNTYNNAQYGDKFGYDITVTVPWNIKDKDTFNVVDTPTNGLKVDVDSLKVTGLTKGTDYMVTAAGNGYKLEFKQTAAVQSFAGKEIKVHYEATLTKDAVPDKVSDNEAELTIGNGPDTTTTPAEKTPKIYTGGAKFVKEDQDKASDKLANAEFNLVKLDKDGNTVAYAQMDANGKLLGWSDKAADATTVKSDATGLFQVQGLEYSAKLNAGESYAMVETKAPEGYAKLISPVKFSVSNGSYADAQKVTVKNIHKGILPSTGGHGIYLYLLAGVLIVSVAAAGFYFSRRREEV</sequence>
<evidence type="ECO:0000313" key="7">
    <source>
        <dbReference type="EMBL" id="GKS81037.1"/>
    </source>
</evidence>
<evidence type="ECO:0000313" key="8">
    <source>
        <dbReference type="Proteomes" id="UP001055149"/>
    </source>
</evidence>
<evidence type="ECO:0000256" key="3">
    <source>
        <dbReference type="ARBA" id="ARBA00022729"/>
    </source>
</evidence>
<dbReference type="Pfam" id="PF16555">
    <property type="entry name" value="GramPos_pilinD1"/>
    <property type="match status" value="1"/>
</dbReference>
<dbReference type="Pfam" id="PF00746">
    <property type="entry name" value="Gram_pos_anchor"/>
    <property type="match status" value="1"/>
</dbReference>
<accession>A0ABQ5JHQ5</accession>
<keyword evidence="5" id="KW-0812">Transmembrane</keyword>
<keyword evidence="8" id="KW-1185">Reference proteome</keyword>
<comment type="caution">
    <text evidence="7">The sequence shown here is derived from an EMBL/GenBank/DDBJ whole genome shotgun (WGS) entry which is preliminary data.</text>
</comment>
<feature type="transmembrane region" description="Helical" evidence="5">
    <location>
        <begin position="483"/>
        <end position="503"/>
    </location>
</feature>
<dbReference type="NCBIfam" id="TIGR01167">
    <property type="entry name" value="LPXTG_anchor"/>
    <property type="match status" value="1"/>
</dbReference>
<dbReference type="InterPro" id="IPR041033">
    <property type="entry name" value="SpaA_PFL_dom_1"/>
</dbReference>
<organism evidence="7 8">
    <name type="scientific">Ligilactobacillus pabuli</name>
    <dbReference type="NCBI Taxonomy" id="2886039"/>
    <lineage>
        <taxon>Bacteria</taxon>
        <taxon>Bacillati</taxon>
        <taxon>Bacillota</taxon>
        <taxon>Bacilli</taxon>
        <taxon>Lactobacillales</taxon>
        <taxon>Lactobacillaceae</taxon>
        <taxon>Ligilactobacillus</taxon>
    </lineage>
</organism>
<dbReference type="PROSITE" id="PS50847">
    <property type="entry name" value="GRAM_POS_ANCHORING"/>
    <property type="match status" value="1"/>
</dbReference>
<evidence type="ECO:0000256" key="2">
    <source>
        <dbReference type="ARBA" id="ARBA00022525"/>
    </source>
</evidence>
<reference evidence="7" key="1">
    <citation type="journal article" date="2022" name="Int. J. Syst. Evol. Microbiol.">
        <title>A novel species of lactic acid bacteria, Ligilactobacillus pabuli sp. nov., isolated from alfalfa silage.</title>
        <authorList>
            <person name="Tohno M."/>
            <person name="Tanizawa Y."/>
            <person name="Sawada H."/>
            <person name="Sakamoto M."/>
            <person name="Ohkuma M."/>
            <person name="Kobayashi H."/>
        </authorList>
    </citation>
    <scope>NUCLEOTIDE SEQUENCE</scope>
    <source>
        <strain evidence="7">AF129</strain>
    </source>
</reference>
<evidence type="ECO:0000259" key="6">
    <source>
        <dbReference type="PROSITE" id="PS50847"/>
    </source>
</evidence>
<feature type="domain" description="Gram-positive cocci surface proteins LPxTG" evidence="6">
    <location>
        <begin position="475"/>
        <end position="510"/>
    </location>
</feature>
<dbReference type="NCBIfam" id="NF033902">
    <property type="entry name" value="iso_D2_wall_anc"/>
    <property type="match status" value="1"/>
</dbReference>
<dbReference type="InterPro" id="IPR008966">
    <property type="entry name" value="Adhesion_dom_sf"/>
</dbReference>
<dbReference type="NCBIfam" id="TIGR04226">
    <property type="entry name" value="RrgB_K2N_iso_D2"/>
    <property type="match status" value="1"/>
</dbReference>
<dbReference type="Pfam" id="PF17802">
    <property type="entry name" value="SpaA"/>
    <property type="match status" value="1"/>
</dbReference>
<dbReference type="Gene3D" id="2.60.40.740">
    <property type="match status" value="1"/>
</dbReference>
<proteinExistence type="predicted"/>
<dbReference type="InterPro" id="IPR019931">
    <property type="entry name" value="LPXTG_anchor"/>
</dbReference>
<dbReference type="Gene3D" id="2.60.40.10">
    <property type="entry name" value="Immunoglobulins"/>
    <property type="match status" value="2"/>
</dbReference>
<evidence type="ECO:0000256" key="1">
    <source>
        <dbReference type="ARBA" id="ARBA00022512"/>
    </source>
</evidence>
<keyword evidence="3" id="KW-0732">Signal</keyword>
<dbReference type="RefSeq" id="WP_244054808.1">
    <property type="nucleotide sequence ID" value="NZ_BQXH01000005.1"/>
</dbReference>
<dbReference type="SUPFAM" id="SSF49401">
    <property type="entry name" value="Bacterial adhesins"/>
    <property type="match status" value="1"/>
</dbReference>
<dbReference type="InterPro" id="IPR048052">
    <property type="entry name" value="FM1-like"/>
</dbReference>
<keyword evidence="5" id="KW-0472">Membrane</keyword>
<dbReference type="EMBL" id="BQXH01000005">
    <property type="protein sequence ID" value="GKS81037.1"/>
    <property type="molecule type" value="Genomic_DNA"/>
</dbReference>
<gene>
    <name evidence="7" type="primary">fms13</name>
    <name evidence="7" type="ORF">LPAF129_07220</name>
</gene>
<dbReference type="InterPro" id="IPR026466">
    <property type="entry name" value="Fim_isopep_form_D2_dom"/>
</dbReference>
<evidence type="ECO:0000256" key="4">
    <source>
        <dbReference type="ARBA" id="ARBA00023088"/>
    </source>
</evidence>
<dbReference type="InterPro" id="IPR032364">
    <property type="entry name" value="GramPos_pilinD1_N"/>
</dbReference>
<keyword evidence="1" id="KW-0134">Cell wall</keyword>
<name>A0ABQ5JHQ5_9LACO</name>
<evidence type="ECO:0000256" key="5">
    <source>
        <dbReference type="SAM" id="Phobius"/>
    </source>
</evidence>
<dbReference type="Proteomes" id="UP001055149">
    <property type="component" value="Unassembled WGS sequence"/>
</dbReference>
<dbReference type="InterPro" id="IPR013783">
    <property type="entry name" value="Ig-like_fold"/>
</dbReference>
<keyword evidence="4" id="KW-0572">Peptidoglycan-anchor</keyword>
<keyword evidence="2" id="KW-0964">Secreted</keyword>